<evidence type="ECO:0000313" key="3">
    <source>
        <dbReference type="Proteomes" id="UP000001520"/>
    </source>
</evidence>
<feature type="transmembrane region" description="Helical" evidence="1">
    <location>
        <begin position="134"/>
        <end position="157"/>
    </location>
</feature>
<accession>D3PF35</accession>
<geneLocation type="plasmid" evidence="2 3">
    <name>megaplasmid pDF308</name>
</geneLocation>
<evidence type="ECO:0000256" key="1">
    <source>
        <dbReference type="SAM" id="Phobius"/>
    </source>
</evidence>
<feature type="transmembrane region" description="Helical" evidence="1">
    <location>
        <begin position="169"/>
        <end position="190"/>
    </location>
</feature>
<evidence type="ECO:0000313" key="2">
    <source>
        <dbReference type="EMBL" id="BAI81827.1"/>
    </source>
</evidence>
<name>D3PF35_DEFDS</name>
<gene>
    <name evidence="2" type="ordered locus">DEFDS_P207</name>
</gene>
<feature type="transmembrane region" description="Helical" evidence="1">
    <location>
        <begin position="54"/>
        <end position="74"/>
    </location>
</feature>
<feature type="transmembrane region" description="Helical" evidence="1">
    <location>
        <begin position="260"/>
        <end position="280"/>
    </location>
</feature>
<dbReference type="EMBL" id="AP011530">
    <property type="protein sequence ID" value="BAI81827.1"/>
    <property type="molecule type" value="Genomic_DNA"/>
</dbReference>
<dbReference type="AlphaFoldDB" id="D3PF35"/>
<feature type="transmembrane region" description="Helical" evidence="1">
    <location>
        <begin position="12"/>
        <end position="34"/>
    </location>
</feature>
<proteinExistence type="predicted"/>
<keyword evidence="3" id="KW-1185">Reference proteome</keyword>
<keyword evidence="2" id="KW-0614">Plasmid</keyword>
<dbReference type="HOGENOM" id="CLU_985977_0_0_0"/>
<keyword evidence="1" id="KW-1133">Transmembrane helix</keyword>
<organism evidence="2 3">
    <name type="scientific">Deferribacter desulfuricans (strain DSM 14783 / JCM 11476 / NBRC 101012 / SSM1)</name>
    <dbReference type="NCBI Taxonomy" id="639282"/>
    <lineage>
        <taxon>Bacteria</taxon>
        <taxon>Pseudomonadati</taxon>
        <taxon>Deferribacterota</taxon>
        <taxon>Deferribacteres</taxon>
        <taxon>Deferribacterales</taxon>
        <taxon>Deferribacteraceae</taxon>
        <taxon>Deferribacter</taxon>
    </lineage>
</organism>
<sequence>MEKRTHTFVNFGVTYLLSGSIFPALISTTASRILDDLDVKVSNGLSDNTKSYFSIHRFSHVFFWYFVFLIFFIYPKSFFNFFPFLLNSFDFIGNLIKSLDNFFTHLPIINKLYWKLYYLDKRWFVTNFFIKDIHINYSAAGFLSILMFLYAIKGFSLKTTIKWTIRKTLFVLSSGFISIALFFKLFSVTIDSLGHHLVYNIYTNSNLVRNFFNTYTILFFFIFGIILHITLDMLTPLGIPCLIKRRNISFVHNSVLSKKIELGLIIVGLLTTGISLYIIFKT</sequence>
<protein>
    <submittedName>
        <fullName evidence="2">Uncharacterized protein</fullName>
    </submittedName>
</protein>
<keyword evidence="1" id="KW-0472">Membrane</keyword>
<feature type="transmembrane region" description="Helical" evidence="1">
    <location>
        <begin position="215"/>
        <end position="239"/>
    </location>
</feature>
<dbReference type="RefSeq" id="WP_013009039.1">
    <property type="nucleotide sequence ID" value="NC_013940.1"/>
</dbReference>
<reference evidence="2 3" key="1">
    <citation type="journal article" date="2010" name="DNA Res.">
        <title>Bacterial lifestyle in a deep-sea hydrothermal vent chimney revealed by the genome sequence of the thermophilic bacterium Deferribacter desulfuricans SSM1.</title>
        <authorList>
            <person name="Takaki Y."/>
            <person name="Shimamura S."/>
            <person name="Nakagawa S."/>
            <person name="Fukuhara Y."/>
            <person name="Horikawa H."/>
            <person name="Ankai A."/>
            <person name="Harada T."/>
            <person name="Hosoyama A."/>
            <person name="Oguchi A."/>
            <person name="Fukui S."/>
            <person name="Fujita N."/>
            <person name="Takami H."/>
            <person name="Takai K."/>
        </authorList>
    </citation>
    <scope>NUCLEOTIDE SEQUENCE [LARGE SCALE GENOMIC DNA]</scope>
    <source>
        <strain evidence="3">DSM 14783 / JCM 11476 / NBRC 101012 / SSM1</strain>
        <plasmid evidence="3">Plasmid megaplasmid pDF308</plasmid>
    </source>
</reference>
<dbReference type="OrthoDB" id="9342687at2"/>
<feature type="transmembrane region" description="Helical" evidence="1">
    <location>
        <begin position="95"/>
        <end position="114"/>
    </location>
</feature>
<dbReference type="KEGG" id="ddf:DEFDS_P207"/>
<keyword evidence="1" id="KW-0812">Transmembrane</keyword>
<dbReference type="Proteomes" id="UP000001520">
    <property type="component" value="Plasmid megaplasmid pDF308"/>
</dbReference>